<dbReference type="SUPFAM" id="SSF54197">
    <property type="entry name" value="HIT-like"/>
    <property type="match status" value="1"/>
</dbReference>
<dbReference type="InterPro" id="IPR036265">
    <property type="entry name" value="HIT-like_sf"/>
</dbReference>
<reference evidence="1 2" key="1">
    <citation type="submission" date="2016-10" db="EMBL/GenBank/DDBJ databases">
        <authorList>
            <person name="Varghese N."/>
            <person name="Submissions S."/>
        </authorList>
    </citation>
    <scope>NUCLEOTIDE SEQUENCE [LARGE SCALE GENOMIC DNA]</scope>
    <source>
        <strain evidence="1 2">DSM 2373</strain>
    </source>
</reference>
<keyword evidence="2" id="KW-1185">Reference proteome</keyword>
<protein>
    <submittedName>
        <fullName evidence="1">Galactose-1-phosphate uridylyltransferase</fullName>
    </submittedName>
</protein>
<dbReference type="RefSeq" id="WP_066957321.1">
    <property type="nucleotide sequence ID" value="NZ_BCNX01000007.1"/>
</dbReference>
<evidence type="ECO:0000313" key="1">
    <source>
        <dbReference type="EMBL" id="SDK14926.1"/>
    </source>
</evidence>
<organism evidence="1 2">
    <name type="scientific">Methanoculleus thermophilus</name>
    <dbReference type="NCBI Taxonomy" id="2200"/>
    <lineage>
        <taxon>Archaea</taxon>
        <taxon>Methanobacteriati</taxon>
        <taxon>Methanobacteriota</taxon>
        <taxon>Stenosarchaea group</taxon>
        <taxon>Methanomicrobia</taxon>
        <taxon>Methanomicrobiales</taxon>
        <taxon>Methanomicrobiaceae</taxon>
        <taxon>Methanoculleus</taxon>
    </lineage>
</organism>
<name>A0A1G8ZIJ5_9EURY</name>
<keyword evidence="1" id="KW-0808">Transferase</keyword>
<sequence length="309" mass="34805">MFTTHEIRTERGILQYRRESLTGIRCRISPVRIERQIDSAPALPDSRERCPFCSDAINASTPTFGDGSRLHCGESVTFPNLYPFAKHHVVTVITTEHEPGRLSARHLADAISGTTQAMIRSPGYASINWNYLPSAGASIVHPHLQGIVDAEPTRLVDLYLSAGRRYLVDHGHLYWDDLVDRERCSERFLFEDEIFWSANPVPLGEREIRGILPISTLDEFEPYIEPLARGIIRIIEFYRDLGTYAFNASIFFDAPGTAGCGHRAFCSLIARLNPNSLSMCDSAFMERLHLEPVILTLPEDLGALFREKS</sequence>
<dbReference type="EMBL" id="FNFT01000004">
    <property type="protein sequence ID" value="SDK14926.1"/>
    <property type="molecule type" value="Genomic_DNA"/>
</dbReference>
<keyword evidence="1" id="KW-0548">Nucleotidyltransferase</keyword>
<dbReference type="AlphaFoldDB" id="A0A1G8ZIJ5"/>
<accession>A0A1G8ZIJ5</accession>
<evidence type="ECO:0000313" key="2">
    <source>
        <dbReference type="Proteomes" id="UP000326500"/>
    </source>
</evidence>
<dbReference type="GO" id="GO:0016779">
    <property type="term" value="F:nucleotidyltransferase activity"/>
    <property type="evidence" value="ECO:0007669"/>
    <property type="project" value="UniProtKB-KW"/>
</dbReference>
<proteinExistence type="predicted"/>
<dbReference type="Proteomes" id="UP000326500">
    <property type="component" value="Unassembled WGS sequence"/>
</dbReference>
<dbReference type="OrthoDB" id="7650at2157"/>
<gene>
    <name evidence="1" type="ORF">SAMN04488571_104207</name>
</gene>
<dbReference type="STRING" id="2200.GCA_001571405_01347"/>